<dbReference type="Gene3D" id="1.10.260.40">
    <property type="entry name" value="lambda repressor-like DNA-binding domains"/>
    <property type="match status" value="1"/>
</dbReference>
<dbReference type="SUPFAM" id="SSF47413">
    <property type="entry name" value="lambda repressor-like DNA-binding domains"/>
    <property type="match status" value="1"/>
</dbReference>
<evidence type="ECO:0000313" key="2">
    <source>
        <dbReference type="Proteomes" id="UP000661112"/>
    </source>
</evidence>
<dbReference type="InterPro" id="IPR001387">
    <property type="entry name" value="Cro/C1-type_HTH"/>
</dbReference>
<dbReference type="CDD" id="cd00093">
    <property type="entry name" value="HTH_XRE"/>
    <property type="match status" value="1"/>
</dbReference>
<protein>
    <submittedName>
        <fullName evidence="1">Helix-turn-helix transcriptional regulator</fullName>
    </submittedName>
</protein>
<gene>
    <name evidence="1" type="ORF">H6G83_04300</name>
</gene>
<sequence>MTSQLTLGWLIRNGRKSIGLSQSELCKELSKHGIQIDYHQLSKIENDRIDVRNRSYDKLILAISNIFTLDPTYLEEICQQTEIQPLDLSQGIFPIYIKDLK</sequence>
<name>A0ABR8CYW2_9NOST</name>
<organism evidence="1 2">
    <name type="scientific">Anabaena azotica FACHB-119</name>
    <dbReference type="NCBI Taxonomy" id="947527"/>
    <lineage>
        <taxon>Bacteria</taxon>
        <taxon>Bacillati</taxon>
        <taxon>Cyanobacteriota</taxon>
        <taxon>Cyanophyceae</taxon>
        <taxon>Nostocales</taxon>
        <taxon>Nostocaceae</taxon>
        <taxon>Anabaena</taxon>
        <taxon>Anabaena azotica</taxon>
    </lineage>
</organism>
<reference evidence="1 2" key="1">
    <citation type="journal article" date="2020" name="ISME J.">
        <title>Comparative genomics reveals insights into cyanobacterial evolution and habitat adaptation.</title>
        <authorList>
            <person name="Chen M.Y."/>
            <person name="Teng W.K."/>
            <person name="Zhao L."/>
            <person name="Hu C.X."/>
            <person name="Zhou Y.K."/>
            <person name="Han B.P."/>
            <person name="Song L.R."/>
            <person name="Shu W.S."/>
        </authorList>
    </citation>
    <scope>NUCLEOTIDE SEQUENCE [LARGE SCALE GENOMIC DNA]</scope>
    <source>
        <strain evidence="1 2">FACHB-119</strain>
    </source>
</reference>
<keyword evidence="2" id="KW-1185">Reference proteome</keyword>
<accession>A0ABR8CYW2</accession>
<dbReference type="RefSeq" id="WP_190467479.1">
    <property type="nucleotide sequence ID" value="NZ_JACJSG010000004.1"/>
</dbReference>
<evidence type="ECO:0000313" key="1">
    <source>
        <dbReference type="EMBL" id="MBD2499846.1"/>
    </source>
</evidence>
<proteinExistence type="predicted"/>
<dbReference type="EMBL" id="JACJSG010000004">
    <property type="protein sequence ID" value="MBD2499846.1"/>
    <property type="molecule type" value="Genomic_DNA"/>
</dbReference>
<comment type="caution">
    <text evidence="1">The sequence shown here is derived from an EMBL/GenBank/DDBJ whole genome shotgun (WGS) entry which is preliminary data.</text>
</comment>
<dbReference type="Proteomes" id="UP000661112">
    <property type="component" value="Unassembled WGS sequence"/>
</dbReference>
<dbReference type="InterPro" id="IPR010982">
    <property type="entry name" value="Lambda_DNA-bd_dom_sf"/>
</dbReference>